<evidence type="ECO:0000259" key="15">
    <source>
        <dbReference type="PROSITE" id="PS50926"/>
    </source>
</evidence>
<evidence type="ECO:0000256" key="13">
    <source>
        <dbReference type="ARBA" id="ARBA00052587"/>
    </source>
</evidence>
<evidence type="ECO:0000313" key="19">
    <source>
        <dbReference type="Proteomes" id="UP000003226"/>
    </source>
</evidence>
<dbReference type="GO" id="GO:0046872">
    <property type="term" value="F:metal ion binding"/>
    <property type="evidence" value="ECO:0007669"/>
    <property type="project" value="UniProtKB-KW"/>
</dbReference>
<dbReference type="NCBIfam" id="TIGR01574">
    <property type="entry name" value="miaB-methiolase"/>
    <property type="match status" value="1"/>
</dbReference>
<organism evidence="18 19">
    <name type="scientific">Rhodanobacter spathiphylli B39</name>
    <dbReference type="NCBI Taxonomy" id="1163407"/>
    <lineage>
        <taxon>Bacteria</taxon>
        <taxon>Pseudomonadati</taxon>
        <taxon>Pseudomonadota</taxon>
        <taxon>Gammaproteobacteria</taxon>
        <taxon>Lysobacterales</taxon>
        <taxon>Rhodanobacteraceae</taxon>
        <taxon>Rhodanobacter</taxon>
    </lineage>
</organism>
<comment type="similarity">
    <text evidence="14">Belongs to the methylthiotransferase family. MiaB subfamily.</text>
</comment>
<dbReference type="SMART" id="SM00729">
    <property type="entry name" value="Elp3"/>
    <property type="match status" value="1"/>
</dbReference>
<comment type="function">
    <text evidence="1 14">Catalyzes the methylthiolation of N6-(dimethylallyl)adenosine (i(6)A), leading to the formation of 2-methylthio-N6-(dimethylallyl)adenosine (ms(2)i(6)A) at position 37 in tRNAs that read codons beginning with uridine.</text>
</comment>
<dbReference type="PANTHER" id="PTHR43020">
    <property type="entry name" value="CDK5 REGULATORY SUBUNIT-ASSOCIATED PROTEIN 1"/>
    <property type="match status" value="1"/>
</dbReference>
<evidence type="ECO:0000256" key="5">
    <source>
        <dbReference type="ARBA" id="ARBA00022691"/>
    </source>
</evidence>
<comment type="caution">
    <text evidence="18">The sequence shown here is derived from an EMBL/GenBank/DDBJ whole genome shotgun (WGS) entry which is preliminary data.</text>
</comment>
<keyword evidence="4 14" id="KW-0808">Transferase</keyword>
<evidence type="ECO:0000256" key="12">
    <source>
        <dbReference type="ARBA" id="ARBA00052380"/>
    </source>
</evidence>
<dbReference type="STRING" id="1163407.UU7_10137"/>
<evidence type="ECO:0000256" key="7">
    <source>
        <dbReference type="ARBA" id="ARBA00022723"/>
    </source>
</evidence>
<feature type="binding site" evidence="14">
    <location>
        <position position="169"/>
    </location>
    <ligand>
        <name>[4Fe-4S] cluster</name>
        <dbReference type="ChEBI" id="CHEBI:49883"/>
        <label>2</label>
        <note>4Fe-4S-S-AdoMet</note>
    </ligand>
</feature>
<dbReference type="FunFam" id="3.80.30.20:FF:000001">
    <property type="entry name" value="tRNA-2-methylthio-N(6)-dimethylallyladenosine synthase 2"/>
    <property type="match status" value="1"/>
</dbReference>
<keyword evidence="19" id="KW-1185">Reference proteome</keyword>
<feature type="binding site" evidence="14">
    <location>
        <position position="166"/>
    </location>
    <ligand>
        <name>[4Fe-4S] cluster</name>
        <dbReference type="ChEBI" id="CHEBI:49883"/>
        <label>2</label>
        <note>4Fe-4S-S-AdoMet</note>
    </ligand>
</feature>
<feature type="binding site" evidence="14">
    <location>
        <position position="54"/>
    </location>
    <ligand>
        <name>[4Fe-4S] cluster</name>
        <dbReference type="ChEBI" id="CHEBI:49883"/>
        <label>1</label>
    </ligand>
</feature>
<dbReference type="EC" id="2.8.4.3" evidence="10 14"/>
<dbReference type="SFLD" id="SFLDG01082">
    <property type="entry name" value="B12-binding_domain_containing"/>
    <property type="match status" value="1"/>
</dbReference>
<feature type="domain" description="Radical SAM core" evidence="17">
    <location>
        <begin position="148"/>
        <end position="380"/>
    </location>
</feature>
<feature type="binding site" evidence="14">
    <location>
        <position position="162"/>
    </location>
    <ligand>
        <name>[4Fe-4S] cluster</name>
        <dbReference type="ChEBI" id="CHEBI:49883"/>
        <label>2</label>
        <note>4Fe-4S-S-AdoMet</note>
    </ligand>
</feature>
<keyword evidence="6 14" id="KW-0819">tRNA processing</keyword>
<evidence type="ECO:0000256" key="1">
    <source>
        <dbReference type="ARBA" id="ARBA00003234"/>
    </source>
</evidence>
<evidence type="ECO:0000256" key="11">
    <source>
        <dbReference type="ARBA" id="ARBA00050926"/>
    </source>
</evidence>
<feature type="binding site" evidence="14">
    <location>
        <position position="88"/>
    </location>
    <ligand>
        <name>[4Fe-4S] cluster</name>
        <dbReference type="ChEBI" id="CHEBI:49883"/>
        <label>1</label>
    </ligand>
</feature>
<dbReference type="OrthoDB" id="9805215at2"/>
<keyword evidence="3 14" id="KW-0963">Cytoplasm</keyword>
<keyword evidence="2 14" id="KW-0004">4Fe-4S</keyword>
<dbReference type="SUPFAM" id="SSF102114">
    <property type="entry name" value="Radical SAM enzymes"/>
    <property type="match status" value="1"/>
</dbReference>
<keyword evidence="9 14" id="KW-0411">Iron-sulfur</keyword>
<dbReference type="InterPro" id="IPR005839">
    <property type="entry name" value="Methylthiotransferase"/>
</dbReference>
<dbReference type="InterPro" id="IPR058240">
    <property type="entry name" value="rSAM_sf"/>
</dbReference>
<evidence type="ECO:0000256" key="8">
    <source>
        <dbReference type="ARBA" id="ARBA00023004"/>
    </source>
</evidence>
<comment type="catalytic activity">
    <reaction evidence="13">
        <text>N(6)-dimethylallyladenosine(37) in tRNA + (sulfur carrier)-SH + AH2 + 2 S-adenosyl-L-methionine = 2-methylsulfanyl-N(6)-dimethylallyladenosine(37) in tRNA + (sulfur carrier)-H + 5'-deoxyadenosine + L-methionine + A + S-adenosyl-L-homocysteine + 2 H(+)</text>
        <dbReference type="Rhea" id="RHEA:37067"/>
        <dbReference type="Rhea" id="RHEA-COMP:10375"/>
        <dbReference type="Rhea" id="RHEA-COMP:10376"/>
        <dbReference type="Rhea" id="RHEA-COMP:14737"/>
        <dbReference type="Rhea" id="RHEA-COMP:14739"/>
        <dbReference type="ChEBI" id="CHEBI:13193"/>
        <dbReference type="ChEBI" id="CHEBI:15378"/>
        <dbReference type="ChEBI" id="CHEBI:17319"/>
        <dbReference type="ChEBI" id="CHEBI:17499"/>
        <dbReference type="ChEBI" id="CHEBI:29917"/>
        <dbReference type="ChEBI" id="CHEBI:57844"/>
        <dbReference type="ChEBI" id="CHEBI:57856"/>
        <dbReference type="ChEBI" id="CHEBI:59789"/>
        <dbReference type="ChEBI" id="CHEBI:64428"/>
        <dbReference type="ChEBI" id="CHEBI:74415"/>
        <dbReference type="ChEBI" id="CHEBI:74417"/>
        <dbReference type="EC" id="2.8.4.3"/>
    </reaction>
    <physiologicalReaction direction="left-to-right" evidence="13">
        <dbReference type="Rhea" id="RHEA:37068"/>
    </physiologicalReaction>
</comment>
<keyword evidence="7 14" id="KW-0479">Metal-binding</keyword>
<dbReference type="PROSITE" id="PS51449">
    <property type="entry name" value="MTTASE_N"/>
    <property type="match status" value="1"/>
</dbReference>
<comment type="catalytic activity">
    <reaction evidence="12">
        <text>2-thio-N(6)-dimethylallyladenosine(37) in tRNA + S-adenosyl-L-methionine = 2-methylsulfanyl-N(6)-dimethylallyladenosine(37) in tRNA + S-adenosyl-L-homocysteine + H(+)</text>
        <dbReference type="Rhea" id="RHEA:37063"/>
        <dbReference type="Rhea" id="RHEA-COMP:10376"/>
        <dbReference type="Rhea" id="RHEA-COMP:10377"/>
        <dbReference type="ChEBI" id="CHEBI:15378"/>
        <dbReference type="ChEBI" id="CHEBI:57856"/>
        <dbReference type="ChEBI" id="CHEBI:59789"/>
        <dbReference type="ChEBI" id="CHEBI:74416"/>
        <dbReference type="ChEBI" id="CHEBI:74417"/>
    </reaction>
    <physiologicalReaction direction="left-to-right" evidence="12">
        <dbReference type="Rhea" id="RHEA:37064"/>
    </physiologicalReaction>
</comment>
<evidence type="ECO:0000259" key="16">
    <source>
        <dbReference type="PROSITE" id="PS51449"/>
    </source>
</evidence>
<dbReference type="Proteomes" id="UP000003226">
    <property type="component" value="Unassembled WGS sequence"/>
</dbReference>
<dbReference type="InterPro" id="IPR002792">
    <property type="entry name" value="TRAM_dom"/>
</dbReference>
<evidence type="ECO:0000256" key="9">
    <source>
        <dbReference type="ARBA" id="ARBA00023014"/>
    </source>
</evidence>
<dbReference type="Gene3D" id="3.40.50.12160">
    <property type="entry name" value="Methylthiotransferase, N-terminal domain"/>
    <property type="match status" value="1"/>
</dbReference>
<reference evidence="18 19" key="1">
    <citation type="journal article" date="2012" name="J. Bacteriol.">
        <title>Genome sequences for six rhodanobacter strains, isolated from soils and the terrestrial subsurface, with variable denitrification capabilities.</title>
        <authorList>
            <person name="Kostka J.E."/>
            <person name="Green S.J."/>
            <person name="Rishishwar L."/>
            <person name="Prakash O."/>
            <person name="Katz L.S."/>
            <person name="Marino-Ramirez L."/>
            <person name="Jordan I.K."/>
            <person name="Munk C."/>
            <person name="Ivanova N."/>
            <person name="Mikhailova N."/>
            <person name="Watson D.B."/>
            <person name="Brown S.D."/>
            <person name="Palumbo A.V."/>
            <person name="Brooks S.C."/>
        </authorList>
    </citation>
    <scope>NUCLEOTIDE SEQUENCE [LARGE SCALE GENOMIC DNA]</scope>
    <source>
        <strain evidence="18 19">B39</strain>
    </source>
</reference>
<dbReference type="InterPro" id="IPR007197">
    <property type="entry name" value="rSAM"/>
</dbReference>
<dbReference type="GO" id="GO:0005829">
    <property type="term" value="C:cytosol"/>
    <property type="evidence" value="ECO:0007669"/>
    <property type="project" value="TreeGrafter"/>
</dbReference>
<dbReference type="PROSITE" id="PS51918">
    <property type="entry name" value="RADICAL_SAM"/>
    <property type="match status" value="1"/>
</dbReference>
<comment type="subunit">
    <text evidence="14">Monomer.</text>
</comment>
<evidence type="ECO:0000256" key="10">
    <source>
        <dbReference type="ARBA" id="ARBA00033765"/>
    </source>
</evidence>
<proteinExistence type="inferred from homology"/>
<feature type="domain" description="TRAM" evidence="15">
    <location>
        <begin position="383"/>
        <end position="446"/>
    </location>
</feature>
<comment type="cofactor">
    <cofactor evidence="14">
        <name>[4Fe-4S] cluster</name>
        <dbReference type="ChEBI" id="CHEBI:49883"/>
    </cofactor>
    <text evidence="14">Binds 2 [4Fe-4S] clusters. One cluster is coordinated with 3 cysteines and an exchangeable S-adenosyl-L-methionine.</text>
</comment>
<dbReference type="FunFam" id="3.40.50.12160:FF:000001">
    <property type="entry name" value="tRNA-2-methylthio-N(6)-dimethylallyladenosine synthase"/>
    <property type="match status" value="1"/>
</dbReference>
<keyword evidence="5 14" id="KW-0949">S-adenosyl-L-methionine</keyword>
<comment type="subcellular location">
    <subcellularLocation>
        <location evidence="14">Cytoplasm</location>
    </subcellularLocation>
</comment>
<dbReference type="InterPro" id="IPR020612">
    <property type="entry name" value="Methylthiotransferase_CS"/>
</dbReference>
<name>I4W0D7_9GAMM</name>
<dbReference type="SFLD" id="SFLDS00029">
    <property type="entry name" value="Radical_SAM"/>
    <property type="match status" value="1"/>
</dbReference>
<dbReference type="eggNOG" id="COG0621">
    <property type="taxonomic scope" value="Bacteria"/>
</dbReference>
<feature type="domain" description="MTTase N-terminal" evidence="16">
    <location>
        <begin position="8"/>
        <end position="125"/>
    </location>
</feature>
<evidence type="ECO:0000256" key="2">
    <source>
        <dbReference type="ARBA" id="ARBA00022485"/>
    </source>
</evidence>
<dbReference type="Pfam" id="PF01938">
    <property type="entry name" value="TRAM"/>
    <property type="match status" value="1"/>
</dbReference>
<dbReference type="PROSITE" id="PS50926">
    <property type="entry name" value="TRAM"/>
    <property type="match status" value="1"/>
</dbReference>
<evidence type="ECO:0000256" key="4">
    <source>
        <dbReference type="ARBA" id="ARBA00022679"/>
    </source>
</evidence>
<feature type="binding site" evidence="14">
    <location>
        <position position="17"/>
    </location>
    <ligand>
        <name>[4Fe-4S] cluster</name>
        <dbReference type="ChEBI" id="CHEBI:49883"/>
        <label>1</label>
    </ligand>
</feature>
<dbReference type="Pfam" id="PF00919">
    <property type="entry name" value="UPF0004"/>
    <property type="match status" value="1"/>
</dbReference>
<keyword evidence="8 14" id="KW-0408">Iron</keyword>
<dbReference type="RefSeq" id="WP_007807965.1">
    <property type="nucleotide sequence ID" value="NZ_AJXT01000028.1"/>
</dbReference>
<dbReference type="PATRIC" id="fig|1163407.3.peg.2042"/>
<evidence type="ECO:0000256" key="14">
    <source>
        <dbReference type="HAMAP-Rule" id="MF_01864"/>
    </source>
</evidence>
<dbReference type="SFLD" id="SFLDF00273">
    <property type="entry name" value="(dimethylallyl)adenosine_tRNA"/>
    <property type="match status" value="1"/>
</dbReference>
<accession>I4W0D7</accession>
<dbReference type="GO" id="GO:0051539">
    <property type="term" value="F:4 iron, 4 sulfur cluster binding"/>
    <property type="evidence" value="ECO:0007669"/>
    <property type="project" value="UniProtKB-UniRule"/>
</dbReference>
<dbReference type="CDD" id="cd01335">
    <property type="entry name" value="Radical_SAM"/>
    <property type="match status" value="1"/>
</dbReference>
<comment type="catalytic activity">
    <reaction evidence="11">
        <text>N(6)-dimethylallyladenosine(37) in tRNA + (sulfur carrier)-SH + AH2 + S-adenosyl-L-methionine = 2-thio-N(6)-dimethylallyladenosine(37) in tRNA + (sulfur carrier)-H + 5'-deoxyadenosine + L-methionine + A + H(+)</text>
        <dbReference type="Rhea" id="RHEA:36339"/>
        <dbReference type="Rhea" id="RHEA-COMP:10375"/>
        <dbReference type="Rhea" id="RHEA-COMP:10377"/>
        <dbReference type="Rhea" id="RHEA-COMP:14737"/>
        <dbReference type="Rhea" id="RHEA-COMP:14739"/>
        <dbReference type="ChEBI" id="CHEBI:13193"/>
        <dbReference type="ChEBI" id="CHEBI:15378"/>
        <dbReference type="ChEBI" id="CHEBI:17319"/>
        <dbReference type="ChEBI" id="CHEBI:17499"/>
        <dbReference type="ChEBI" id="CHEBI:29917"/>
        <dbReference type="ChEBI" id="CHEBI:57844"/>
        <dbReference type="ChEBI" id="CHEBI:59789"/>
        <dbReference type="ChEBI" id="CHEBI:64428"/>
        <dbReference type="ChEBI" id="CHEBI:74415"/>
        <dbReference type="ChEBI" id="CHEBI:74416"/>
    </reaction>
    <physiologicalReaction direction="left-to-right" evidence="11">
        <dbReference type="Rhea" id="RHEA:36340"/>
    </physiologicalReaction>
</comment>
<dbReference type="InterPro" id="IPR006463">
    <property type="entry name" value="MiaB_methiolase"/>
</dbReference>
<dbReference type="PROSITE" id="PS01278">
    <property type="entry name" value="MTTASE_RADICAL"/>
    <property type="match status" value="1"/>
</dbReference>
<evidence type="ECO:0000256" key="3">
    <source>
        <dbReference type="ARBA" id="ARBA00022490"/>
    </source>
</evidence>
<dbReference type="InterPro" id="IPR023404">
    <property type="entry name" value="rSAM_horseshoe"/>
</dbReference>
<protein>
    <recommendedName>
        <fullName evidence="10 14">tRNA-2-methylthio-N(6)-dimethylallyladenosine synthase</fullName>
        <ecNumber evidence="10 14">2.8.4.3</ecNumber>
    </recommendedName>
    <alternativeName>
        <fullName evidence="14">(Dimethylallyl)adenosine tRNA methylthiotransferase MiaB</fullName>
    </alternativeName>
    <alternativeName>
        <fullName evidence="14">tRNA-i(6)A37 methylthiotransferase</fullName>
    </alternativeName>
</protein>
<sequence>MSGNPTPPKLFIKTHGCQMNEYDSAKMADVLKASHGMELTQDESEADVILINTCSIREKAQEKVFSQLGRWKQHKKDGKPVLIGVGGCVASQEGDAIVKRAPYVDLVFGPQTLHRLPQLIEQQRASGKPQVDISFPEIEKFDRLPEPRAEGPTAFVSIMEGCSKYCSYCVVPYTRGEELSRPFDDVIVEVAKLAAQGVREVNLLGQNVNAYRGATFDGGIADLAVLIHAIARIDGIGRIRFTTSHPLEFSDSLIEAYANVPQLANYLHLPVQAGSDRILSAMKRGYTALEFKQKIRKLRAVRPDICVSSDFIVGFPGETAEDFDKTMKLIDDIGFDQSFSFIFSSRPGTPAANLADDTPASEKHERLSRLQTAINANAKAISQAMVGTVQRVLVEKPSTRDASELTGRTENMRFVNFPGHPRLIGQFVEVEITEAMSNSLRGRVKLADEVAALAS</sequence>
<dbReference type="AlphaFoldDB" id="I4W0D7"/>
<dbReference type="Pfam" id="PF04055">
    <property type="entry name" value="Radical_SAM"/>
    <property type="match status" value="1"/>
</dbReference>
<evidence type="ECO:0000313" key="18">
    <source>
        <dbReference type="EMBL" id="EIL92928.1"/>
    </source>
</evidence>
<dbReference type="NCBIfam" id="TIGR00089">
    <property type="entry name" value="MiaB/RimO family radical SAM methylthiotransferase"/>
    <property type="match status" value="1"/>
</dbReference>
<evidence type="ECO:0000259" key="17">
    <source>
        <dbReference type="PROSITE" id="PS51918"/>
    </source>
</evidence>
<dbReference type="GO" id="GO:0035597">
    <property type="term" value="F:tRNA-2-methylthio-N(6)-dimethylallyladenosine(37) synthase activity"/>
    <property type="evidence" value="ECO:0007669"/>
    <property type="project" value="UniProtKB-EC"/>
</dbReference>
<dbReference type="EMBL" id="AJXT01000028">
    <property type="protein sequence ID" value="EIL92928.1"/>
    <property type="molecule type" value="Genomic_DNA"/>
</dbReference>
<dbReference type="PANTHER" id="PTHR43020:SF2">
    <property type="entry name" value="MITOCHONDRIAL TRNA METHYLTHIOTRANSFERASE CDK5RAP1"/>
    <property type="match status" value="1"/>
</dbReference>
<dbReference type="InterPro" id="IPR013848">
    <property type="entry name" value="Methylthiotransferase_N"/>
</dbReference>
<gene>
    <name evidence="14" type="primary">miaB</name>
    <name evidence="18" type="ORF">UU7_10137</name>
</gene>
<dbReference type="HAMAP" id="MF_01864">
    <property type="entry name" value="tRNA_metthiotr_MiaB"/>
    <property type="match status" value="1"/>
</dbReference>
<dbReference type="Gene3D" id="3.80.30.20">
    <property type="entry name" value="tm_1862 like domain"/>
    <property type="match status" value="1"/>
</dbReference>
<dbReference type="SFLD" id="SFLDG01061">
    <property type="entry name" value="methylthiotransferase"/>
    <property type="match status" value="1"/>
</dbReference>
<dbReference type="InterPro" id="IPR006638">
    <property type="entry name" value="Elp3/MiaA/NifB-like_rSAM"/>
</dbReference>
<dbReference type="InterPro" id="IPR038135">
    <property type="entry name" value="Methylthiotransferase_N_sf"/>
</dbReference>
<evidence type="ECO:0000256" key="6">
    <source>
        <dbReference type="ARBA" id="ARBA00022694"/>
    </source>
</evidence>